<dbReference type="InterPro" id="IPR035906">
    <property type="entry name" value="MetI-like_sf"/>
</dbReference>
<dbReference type="Pfam" id="PF00528">
    <property type="entry name" value="BPD_transp_1"/>
    <property type="match status" value="1"/>
</dbReference>
<dbReference type="EMBL" id="BHYK01000047">
    <property type="protein sequence ID" value="GCD12958.1"/>
    <property type="molecule type" value="Genomic_DNA"/>
</dbReference>
<dbReference type="PANTHER" id="PTHR43163">
    <property type="entry name" value="DIPEPTIDE TRANSPORT SYSTEM PERMEASE PROTEIN DPPB-RELATED"/>
    <property type="match status" value="1"/>
</dbReference>
<keyword evidence="6 7" id="KW-0472">Membrane</keyword>
<evidence type="ECO:0000256" key="2">
    <source>
        <dbReference type="ARBA" id="ARBA00022448"/>
    </source>
</evidence>
<dbReference type="OrthoDB" id="9773221at2"/>
<keyword evidence="2 7" id="KW-0813">Transport</keyword>
<reference evidence="9 10" key="1">
    <citation type="submission" date="2018-11" db="EMBL/GenBank/DDBJ databases">
        <title>Genome sequencing and assembly of Clostridium tagluense strain A121.</title>
        <authorList>
            <person name="Murakami T."/>
            <person name="Segawa T."/>
            <person name="Shcherbakova V.A."/>
            <person name="Mori H."/>
            <person name="Yoshimura Y."/>
        </authorList>
    </citation>
    <scope>NUCLEOTIDE SEQUENCE [LARGE SCALE GENOMIC DNA]</scope>
    <source>
        <strain evidence="9 10">A121</strain>
    </source>
</reference>
<keyword evidence="3" id="KW-1003">Cell membrane</keyword>
<dbReference type="Pfam" id="PF19300">
    <property type="entry name" value="BPD_transp_1_N"/>
    <property type="match status" value="1"/>
</dbReference>
<evidence type="ECO:0000256" key="5">
    <source>
        <dbReference type="ARBA" id="ARBA00022989"/>
    </source>
</evidence>
<comment type="caution">
    <text evidence="9">The sequence shown here is derived from an EMBL/GenBank/DDBJ whole genome shotgun (WGS) entry which is preliminary data.</text>
</comment>
<accession>A0A401UU32</accession>
<evidence type="ECO:0000259" key="8">
    <source>
        <dbReference type="PROSITE" id="PS50928"/>
    </source>
</evidence>
<dbReference type="PANTHER" id="PTHR43163:SF6">
    <property type="entry name" value="DIPEPTIDE TRANSPORT SYSTEM PERMEASE PROTEIN DPPB-RELATED"/>
    <property type="match status" value="1"/>
</dbReference>
<comment type="similarity">
    <text evidence="7">Belongs to the binding-protein-dependent transport system permease family.</text>
</comment>
<feature type="transmembrane region" description="Helical" evidence="7">
    <location>
        <begin position="9"/>
        <end position="30"/>
    </location>
</feature>
<evidence type="ECO:0000256" key="1">
    <source>
        <dbReference type="ARBA" id="ARBA00004651"/>
    </source>
</evidence>
<dbReference type="PROSITE" id="PS50928">
    <property type="entry name" value="ABC_TM1"/>
    <property type="match status" value="1"/>
</dbReference>
<evidence type="ECO:0000256" key="3">
    <source>
        <dbReference type="ARBA" id="ARBA00022475"/>
    </source>
</evidence>
<comment type="subcellular location">
    <subcellularLocation>
        <location evidence="1 7">Cell membrane</location>
        <topology evidence="1 7">Multi-pass membrane protein</topology>
    </subcellularLocation>
</comment>
<dbReference type="CDD" id="cd06261">
    <property type="entry name" value="TM_PBP2"/>
    <property type="match status" value="1"/>
</dbReference>
<feature type="transmembrane region" description="Helical" evidence="7">
    <location>
        <begin position="168"/>
        <end position="190"/>
    </location>
</feature>
<keyword evidence="4 7" id="KW-0812">Transmembrane</keyword>
<evidence type="ECO:0000256" key="7">
    <source>
        <dbReference type="RuleBase" id="RU363032"/>
    </source>
</evidence>
<feature type="transmembrane region" description="Helical" evidence="7">
    <location>
        <begin position="131"/>
        <end position="156"/>
    </location>
</feature>
<dbReference type="InterPro" id="IPR000515">
    <property type="entry name" value="MetI-like"/>
</dbReference>
<feature type="transmembrane region" description="Helical" evidence="7">
    <location>
        <begin position="102"/>
        <end position="124"/>
    </location>
</feature>
<dbReference type="Gene3D" id="1.10.3720.10">
    <property type="entry name" value="MetI-like"/>
    <property type="match status" value="1"/>
</dbReference>
<name>A0A401UU32_9CLOT</name>
<dbReference type="Proteomes" id="UP000287872">
    <property type="component" value="Unassembled WGS sequence"/>
</dbReference>
<keyword evidence="10" id="KW-1185">Reference proteome</keyword>
<dbReference type="InterPro" id="IPR045621">
    <property type="entry name" value="BPD_transp_1_N"/>
</dbReference>
<proteinExistence type="inferred from homology"/>
<dbReference type="RefSeq" id="WP_125006064.1">
    <property type="nucleotide sequence ID" value="NZ_BHYK01000047.1"/>
</dbReference>
<dbReference type="GO" id="GO:0005886">
    <property type="term" value="C:plasma membrane"/>
    <property type="evidence" value="ECO:0007669"/>
    <property type="project" value="UniProtKB-SubCell"/>
</dbReference>
<protein>
    <submittedName>
        <fullName evidence="9">Peptide ABC transporter permease</fullName>
    </submittedName>
</protein>
<feature type="transmembrane region" description="Helical" evidence="7">
    <location>
        <begin position="279"/>
        <end position="300"/>
    </location>
</feature>
<evidence type="ECO:0000256" key="6">
    <source>
        <dbReference type="ARBA" id="ARBA00023136"/>
    </source>
</evidence>
<evidence type="ECO:0000313" key="10">
    <source>
        <dbReference type="Proteomes" id="UP000287872"/>
    </source>
</evidence>
<evidence type="ECO:0000313" key="9">
    <source>
        <dbReference type="EMBL" id="GCD12958.1"/>
    </source>
</evidence>
<gene>
    <name evidence="9" type="primary">oppB_2</name>
    <name evidence="9" type="ORF">Ctaglu_45810</name>
</gene>
<dbReference type="SUPFAM" id="SSF161098">
    <property type="entry name" value="MetI-like"/>
    <property type="match status" value="1"/>
</dbReference>
<dbReference type="AlphaFoldDB" id="A0A401UU32"/>
<evidence type="ECO:0000256" key="4">
    <source>
        <dbReference type="ARBA" id="ARBA00022692"/>
    </source>
</evidence>
<sequence length="311" mass="34709">MFKFILKRLGYMFVTLWIVATITFMLIHAIPGDPLAGMARKLPEQIRANFMAKYGLDQPVVVQYGRFMKNIVLHADLGESLAYPGRKVTDVIKLHAPVSARLGIQAIAMGFFIGVSLGIIAAFNRGRWPDYLVMFIAILGISIPNFVMAALLQYFFTVKNMWLPTTGWGGFEYTILPSIALSFSSIATYARYMRANTLDIIGQDYILTAKSKGITKLSLVWKHVIRNAILPAITILGPQLANIFVGAFVIESIFSIPGFGFNFVTSITDRDFTMIMGQTVFLCTLVIIAYVLVDILYGLIDPRIRLTGEKR</sequence>
<keyword evidence="5 7" id="KW-1133">Transmembrane helix</keyword>
<dbReference type="GO" id="GO:0055085">
    <property type="term" value="P:transmembrane transport"/>
    <property type="evidence" value="ECO:0007669"/>
    <property type="project" value="InterPro"/>
</dbReference>
<feature type="domain" description="ABC transmembrane type-1" evidence="8">
    <location>
        <begin position="96"/>
        <end position="297"/>
    </location>
</feature>
<organism evidence="9 10">
    <name type="scientific">Clostridium tagluense</name>
    <dbReference type="NCBI Taxonomy" id="360422"/>
    <lineage>
        <taxon>Bacteria</taxon>
        <taxon>Bacillati</taxon>
        <taxon>Bacillota</taxon>
        <taxon>Clostridia</taxon>
        <taxon>Eubacteriales</taxon>
        <taxon>Clostridiaceae</taxon>
        <taxon>Clostridium</taxon>
    </lineage>
</organism>